<dbReference type="AlphaFoldDB" id="A0AB39AUX8"/>
<proteinExistence type="predicted"/>
<accession>A0AB39AUX8</accession>
<evidence type="ECO:0000313" key="2">
    <source>
        <dbReference type="EMBL" id="XDH89343.1"/>
    </source>
</evidence>
<dbReference type="EMBL" id="CP162515">
    <property type="protein sequence ID" value="XDH89343.1"/>
    <property type="molecule type" value="Genomic_DNA"/>
</dbReference>
<organism evidence="2">
    <name type="scientific">Pseudoalteromonas sp. SD03</name>
    <dbReference type="NCBI Taxonomy" id="3231719"/>
    <lineage>
        <taxon>Bacteria</taxon>
        <taxon>Pseudomonadati</taxon>
        <taxon>Pseudomonadota</taxon>
        <taxon>Gammaproteobacteria</taxon>
        <taxon>Alteromonadales</taxon>
        <taxon>Pseudoalteromonadaceae</taxon>
        <taxon>Pseudoalteromonas</taxon>
    </lineage>
</organism>
<feature type="coiled-coil region" evidence="1">
    <location>
        <begin position="406"/>
        <end position="440"/>
    </location>
</feature>
<evidence type="ECO:0000256" key="1">
    <source>
        <dbReference type="SAM" id="Coils"/>
    </source>
</evidence>
<name>A0AB39AUX8_9GAMM</name>
<reference evidence="2" key="1">
    <citation type="submission" date="2024-07" db="EMBL/GenBank/DDBJ databases">
        <authorList>
            <person name="Jiang Y."/>
            <person name="Qin Q."/>
        </authorList>
    </citation>
    <scope>NUCLEOTIDE SEQUENCE</scope>
    <source>
        <strain evidence="2">SD03</strain>
    </source>
</reference>
<gene>
    <name evidence="2" type="ORF">ABZP26_18900</name>
</gene>
<keyword evidence="1" id="KW-0175">Coiled coil</keyword>
<evidence type="ECO:0008006" key="3">
    <source>
        <dbReference type="Google" id="ProtNLM"/>
    </source>
</evidence>
<dbReference type="RefSeq" id="WP_368485674.1">
    <property type="nucleotide sequence ID" value="NZ_CP162515.1"/>
</dbReference>
<sequence length="475" mass="55240">MSHNYKMTRAYNEQNWITSIDDVQRGLKCNCTCVDCGSQLIAKKGAVQANHFAHAPDDQKARHCKWSYETELHLLAKEVLNNNKKLTIPVGNFDPYSFTLIFDNVDIETPIDNSKRIPDVIGYSKGEQILIEIAVSHFCGAEKTSEYRRLNKNAIEFDFSNFVPTSEVITLEEVSDLFENSNAKWLSIAPAGFIGELCHAHERQSIKDLMFERREFLNKYEQEKTSLNAAVTFLKEQLRDLSYTKNNLEVIVKNDEEKIRSAFRKEYKGLVENIKYASQKLARINESINQRSNIKNEIDAFEVRLINELKIKNQNLVNKQKELQENIRSLELAKQFKIKESKKEVHDFVEKEKALLISRFNESLQHEVTELSLTQLEIRSEIIQLYGKRDELQNIITKKQNIIDLISNQQNDISNEKKRLELLKLEVIKQNRQYQNAAKNIERITPDLKEITRKGGIPWPFAHNLIDELSKEIKP</sequence>
<feature type="coiled-coil region" evidence="1">
    <location>
        <begin position="284"/>
        <end position="340"/>
    </location>
</feature>
<protein>
    <recommendedName>
        <fullName evidence="3">Competence protein CoiA-like family protein</fullName>
    </recommendedName>
</protein>